<dbReference type="PATRIC" id="fig|158500.4.peg.4176"/>
<evidence type="ECO:0000313" key="2">
    <source>
        <dbReference type="Proteomes" id="UP000024329"/>
    </source>
</evidence>
<dbReference type="EMBL" id="JFYZ01000027">
    <property type="protein sequence ID" value="EZP79346.1"/>
    <property type="molecule type" value="Genomic_DNA"/>
</dbReference>
<gene>
    <name evidence="1" type="ORF">BV97_04109</name>
</gene>
<sequence>MARITIRIDDELYVHLAGQALVAGQGTATYCRSVLERFEGRDPSGYHARFDEVHASVIQTLAILATSVGERSPDLLRKGQAQARRLLDDRGLLDPAQDRS</sequence>
<dbReference type="AlphaFoldDB" id="A0A031JNL6"/>
<dbReference type="Proteomes" id="UP000024329">
    <property type="component" value="Unassembled WGS sequence"/>
</dbReference>
<accession>A0A031JNL6</accession>
<dbReference type="RefSeq" id="WP_036528281.1">
    <property type="nucleotide sequence ID" value="NZ_JFYZ01000027.1"/>
</dbReference>
<dbReference type="eggNOG" id="ENOG5031CQ9">
    <property type="taxonomic scope" value="Bacteria"/>
</dbReference>
<organism evidence="1 2">
    <name type="scientific">Novosphingobium resinovorum</name>
    <dbReference type="NCBI Taxonomy" id="158500"/>
    <lineage>
        <taxon>Bacteria</taxon>
        <taxon>Pseudomonadati</taxon>
        <taxon>Pseudomonadota</taxon>
        <taxon>Alphaproteobacteria</taxon>
        <taxon>Sphingomonadales</taxon>
        <taxon>Sphingomonadaceae</taxon>
        <taxon>Novosphingobium</taxon>
    </lineage>
</organism>
<name>A0A031JNL6_9SPHN</name>
<protein>
    <recommendedName>
        <fullName evidence="3">CopG family transcriptional regulator</fullName>
    </recommendedName>
</protein>
<proteinExistence type="predicted"/>
<comment type="caution">
    <text evidence="1">The sequence shown here is derived from an EMBL/GenBank/DDBJ whole genome shotgun (WGS) entry which is preliminary data.</text>
</comment>
<reference evidence="1 2" key="1">
    <citation type="submission" date="2014-03" db="EMBL/GenBank/DDBJ databases">
        <title>Whole genome sequence of Novosphingobium resinovorum KF1.</title>
        <authorList>
            <person name="Gan H.M."/>
            <person name="Gan H.Y."/>
            <person name="Chew T.H."/>
            <person name="Savka M.A."/>
        </authorList>
    </citation>
    <scope>NUCLEOTIDE SEQUENCE [LARGE SCALE GENOMIC DNA]</scope>
    <source>
        <strain evidence="1 2">KF1</strain>
    </source>
</reference>
<evidence type="ECO:0000313" key="1">
    <source>
        <dbReference type="EMBL" id="EZP79346.1"/>
    </source>
</evidence>
<evidence type="ECO:0008006" key="3">
    <source>
        <dbReference type="Google" id="ProtNLM"/>
    </source>
</evidence>